<evidence type="ECO:0000256" key="1">
    <source>
        <dbReference type="SAM" id="MobiDB-lite"/>
    </source>
</evidence>
<dbReference type="Proteomes" id="UP001428341">
    <property type="component" value="Unassembled WGS sequence"/>
</dbReference>
<comment type="caution">
    <text evidence="2">The sequence shown here is derived from an EMBL/GenBank/DDBJ whole genome shotgun (WGS) entry which is preliminary data.</text>
</comment>
<protein>
    <submittedName>
        <fullName evidence="2">Uncharacterized protein</fullName>
    </submittedName>
</protein>
<organism evidence="2 3">
    <name type="scientific">Citrus x changshan-huyou</name>
    <dbReference type="NCBI Taxonomy" id="2935761"/>
    <lineage>
        <taxon>Eukaryota</taxon>
        <taxon>Viridiplantae</taxon>
        <taxon>Streptophyta</taxon>
        <taxon>Embryophyta</taxon>
        <taxon>Tracheophyta</taxon>
        <taxon>Spermatophyta</taxon>
        <taxon>Magnoliopsida</taxon>
        <taxon>eudicotyledons</taxon>
        <taxon>Gunneridae</taxon>
        <taxon>Pentapetalae</taxon>
        <taxon>rosids</taxon>
        <taxon>malvids</taxon>
        <taxon>Sapindales</taxon>
        <taxon>Rutaceae</taxon>
        <taxon>Aurantioideae</taxon>
        <taxon>Citrus</taxon>
    </lineage>
</organism>
<name>A0AAP0QED2_9ROSI</name>
<gene>
    <name evidence="2" type="ORF">WN944_018036</name>
</gene>
<dbReference type="EMBL" id="JBCGBO010000007">
    <property type="protein sequence ID" value="KAK9186648.1"/>
    <property type="molecule type" value="Genomic_DNA"/>
</dbReference>
<proteinExistence type="predicted"/>
<accession>A0AAP0QED2</accession>
<dbReference type="AlphaFoldDB" id="A0AAP0QED2"/>
<dbReference type="InterPro" id="IPR053294">
    <property type="entry name" value="RBM_PWI_domain"/>
</dbReference>
<sequence length="145" mass="15926">MDGPIEPYKVANFGIVTDEDSEADREAFEKLTSMIDGGLKTNYPLSPLPKTKNWLGEQLRGGSAAAPNGSYIENKTENTKKLKETQDVGSAEMNEPVKPPEAAKFGIVTDEDKEADLAAFEKLTSMTEERLKTNYSHPQSPGQNF</sequence>
<feature type="region of interest" description="Disordered" evidence="1">
    <location>
        <begin position="59"/>
        <end position="80"/>
    </location>
</feature>
<reference evidence="2 3" key="1">
    <citation type="submission" date="2024-05" db="EMBL/GenBank/DDBJ databases">
        <title>Haplotype-resolved chromosome-level genome assembly of Huyou (Citrus changshanensis).</title>
        <authorList>
            <person name="Miao C."/>
            <person name="Chen W."/>
            <person name="Wu Y."/>
            <person name="Wang L."/>
            <person name="Zhao S."/>
            <person name="Grierson D."/>
            <person name="Xu C."/>
            <person name="Chen K."/>
        </authorList>
    </citation>
    <scope>NUCLEOTIDE SEQUENCE [LARGE SCALE GENOMIC DNA]</scope>
    <source>
        <strain evidence="2">01-14</strain>
        <tissue evidence="2">Leaf</tissue>
    </source>
</reference>
<dbReference type="PANTHER" id="PTHR47334">
    <property type="entry name" value="SPLICING FACTOR PWI DOMAIN-CONTAINING PROTEIN / RNA RECOGNITION MOTIF (RRM)-CONTAINING PROTEIN"/>
    <property type="match status" value="1"/>
</dbReference>
<evidence type="ECO:0000313" key="2">
    <source>
        <dbReference type="EMBL" id="KAK9186648.1"/>
    </source>
</evidence>
<evidence type="ECO:0000313" key="3">
    <source>
        <dbReference type="Proteomes" id="UP001428341"/>
    </source>
</evidence>
<keyword evidence="3" id="KW-1185">Reference proteome</keyword>
<dbReference type="PANTHER" id="PTHR47334:SF2">
    <property type="entry name" value="RNA-BINDING MOTIF PROTEIN 25"/>
    <property type="match status" value="1"/>
</dbReference>